<dbReference type="OrthoDB" id="9999at2157"/>
<reference evidence="1 2" key="1">
    <citation type="submission" date="2018-02" db="EMBL/GenBank/DDBJ databases">
        <title>Complete genome of Nitrosopumilus cobalaminigenes HCA1.</title>
        <authorList>
            <person name="Qin W."/>
            <person name="Zheng Y."/>
            <person name="Stahl D.A."/>
        </authorList>
    </citation>
    <scope>NUCLEOTIDE SEQUENCE [LARGE SCALE GENOMIC DNA]</scope>
    <source>
        <strain evidence="1 2">HCA1</strain>
    </source>
</reference>
<dbReference type="RefSeq" id="WP_179361078.1">
    <property type="nucleotide sequence ID" value="NZ_CP026993.1"/>
</dbReference>
<dbReference type="KEGG" id="ncl:C5F47_00980"/>
<accession>A0A7D5LYR2</accession>
<dbReference type="EMBL" id="CP026993">
    <property type="protein sequence ID" value="QLH02246.1"/>
    <property type="molecule type" value="Genomic_DNA"/>
</dbReference>
<organism evidence="1 2">
    <name type="scientific">Nitrosopumilus cobalaminigenes</name>
    <dbReference type="NCBI Taxonomy" id="1470066"/>
    <lineage>
        <taxon>Archaea</taxon>
        <taxon>Nitrososphaerota</taxon>
        <taxon>Nitrososphaeria</taxon>
        <taxon>Nitrosopumilales</taxon>
        <taxon>Nitrosopumilaceae</taxon>
        <taxon>Nitrosopumilus</taxon>
    </lineage>
</organism>
<name>A0A7D5LYR2_9ARCH</name>
<dbReference type="GeneID" id="56058542"/>
<keyword evidence="2" id="KW-1185">Reference proteome</keyword>
<dbReference type="Proteomes" id="UP000509771">
    <property type="component" value="Chromosome"/>
</dbReference>
<dbReference type="AlphaFoldDB" id="A0A7D5LYR2"/>
<sequence length="150" mass="16972">MNKIILFSSILTLTFLLSFSIDTAFAHPHSGQVLINDHTHESQTEIIPLGGNMALEKTFVTFHSPEENSLPWAFVEGKIANHVEGYPVIIQIFKENDAVHFAQTDVNANGSYEYKFRVLNSENGISSKIFDGDYSVKIFKVVYQYQENLI</sequence>
<gene>
    <name evidence="1" type="ORF">C5F47_00980</name>
</gene>
<proteinExistence type="predicted"/>
<evidence type="ECO:0000313" key="2">
    <source>
        <dbReference type="Proteomes" id="UP000509771"/>
    </source>
</evidence>
<evidence type="ECO:0000313" key="1">
    <source>
        <dbReference type="EMBL" id="QLH02246.1"/>
    </source>
</evidence>
<protein>
    <submittedName>
        <fullName evidence="1">Uncharacterized protein</fullName>
    </submittedName>
</protein>